<proteinExistence type="predicted"/>
<organism evidence="1">
    <name type="scientific">marine sediment metagenome</name>
    <dbReference type="NCBI Taxonomy" id="412755"/>
    <lineage>
        <taxon>unclassified sequences</taxon>
        <taxon>metagenomes</taxon>
        <taxon>ecological metagenomes</taxon>
    </lineage>
</organism>
<dbReference type="Gene3D" id="1.10.3230.20">
    <property type="entry name" value="P22 tail accessory factor (Gp4)"/>
    <property type="match status" value="1"/>
</dbReference>
<sequence>PSGAEGADALLILNQMLDSWGSERLAVFVIGRQTFSLTASQQDYTMGTGGNFAVARPARIERASIIQTANPSQPLELPIDILDVQGWQRVPVKNITSSLPRVVYISYGFPLITLSYWPIPDTARDTALYTWTALTAFTLAADNTFPPGYDKALRYNLAVDLAPEFGRTTPVEVAVQARESKAIIKAHNAPSPTMSLDVPSGEERGYYDFYSDQPVGWRN</sequence>
<accession>A0A0F9CR34</accession>
<dbReference type="EMBL" id="LAZR01043005">
    <property type="protein sequence ID" value="KKL08126.1"/>
    <property type="molecule type" value="Genomic_DNA"/>
</dbReference>
<dbReference type="AlphaFoldDB" id="A0A0F9CR34"/>
<name>A0A0F9CR34_9ZZZZ</name>
<reference evidence="1" key="1">
    <citation type="journal article" date="2015" name="Nature">
        <title>Complex archaea that bridge the gap between prokaryotes and eukaryotes.</title>
        <authorList>
            <person name="Spang A."/>
            <person name="Saw J.H."/>
            <person name="Jorgensen S.L."/>
            <person name="Zaremba-Niedzwiedzka K."/>
            <person name="Martijn J."/>
            <person name="Lind A.E."/>
            <person name="van Eijk R."/>
            <person name="Schleper C."/>
            <person name="Guy L."/>
            <person name="Ettema T.J."/>
        </authorList>
    </citation>
    <scope>NUCLEOTIDE SEQUENCE</scope>
</reference>
<protein>
    <submittedName>
        <fullName evidence="1">Uncharacterized protein</fullName>
    </submittedName>
</protein>
<comment type="caution">
    <text evidence="1">The sequence shown here is derived from an EMBL/GenBank/DDBJ whole genome shotgun (WGS) entry which is preliminary data.</text>
</comment>
<feature type="non-terminal residue" evidence="1">
    <location>
        <position position="1"/>
    </location>
</feature>
<gene>
    <name evidence="1" type="ORF">LCGC14_2578990</name>
</gene>
<dbReference type="InterPro" id="IPR038258">
    <property type="entry name" value="Gp4_sf"/>
</dbReference>
<evidence type="ECO:0000313" key="1">
    <source>
        <dbReference type="EMBL" id="KKL08126.1"/>
    </source>
</evidence>